<dbReference type="GO" id="GO:0004540">
    <property type="term" value="F:RNA nuclease activity"/>
    <property type="evidence" value="ECO:0007669"/>
    <property type="project" value="InterPro"/>
</dbReference>
<dbReference type="PANTHER" id="PTHR35811">
    <property type="entry name" value="SLR1870 PROTEIN"/>
    <property type="match status" value="1"/>
</dbReference>
<dbReference type="CDD" id="cd11297">
    <property type="entry name" value="PIN_LabA-like_N_1"/>
    <property type="match status" value="1"/>
</dbReference>
<dbReference type="Pfam" id="PF12872">
    <property type="entry name" value="OST-HTH"/>
    <property type="match status" value="1"/>
</dbReference>
<sequence length="283" mass="31194">MDDLKLAVLIDADNISPKYVKVILDEAASFGVAAAKRIYGDWSDPRLKSWKDALLNNSIIPMQQYSYTTGKNATDSAMIIDAMDLLYSGNLDGFCIVSSDSDFTRLAARLREAGKLVIGMGESKTLGPFVKACDQFKYLDLILGHQEEEEAAPTATDEAEAAAMAQAGDDTAINRDSVAKLVRGMIDEMDDGTGWVRTSRVGDQLIKRYPDFDVRNFGSKSLNKFLASFPEMEVEERILANGNPIQFVRMRPVPRPASKSGKKLPAHKTPATHNAKKRSVRKK</sequence>
<dbReference type="InterPro" id="IPR041966">
    <property type="entry name" value="LOTUS-like"/>
</dbReference>
<dbReference type="Gene3D" id="3.40.50.1010">
    <property type="entry name" value="5'-nuclease"/>
    <property type="match status" value="1"/>
</dbReference>
<dbReference type="AlphaFoldDB" id="A0A9D2M5I0"/>
<comment type="caution">
    <text evidence="3">The sequence shown here is derived from an EMBL/GenBank/DDBJ whole genome shotgun (WGS) entry which is preliminary data.</text>
</comment>
<dbReference type="EMBL" id="DWYG01000009">
    <property type="protein sequence ID" value="HJB41011.1"/>
    <property type="molecule type" value="Genomic_DNA"/>
</dbReference>
<feature type="compositionally biased region" description="Basic residues" evidence="1">
    <location>
        <begin position="274"/>
        <end position="283"/>
    </location>
</feature>
<feature type="region of interest" description="Disordered" evidence="1">
    <location>
        <begin position="250"/>
        <end position="283"/>
    </location>
</feature>
<accession>A0A9D2M5I0</accession>
<dbReference type="Proteomes" id="UP000886803">
    <property type="component" value="Unassembled WGS sequence"/>
</dbReference>
<reference evidence="3" key="2">
    <citation type="submission" date="2021-04" db="EMBL/GenBank/DDBJ databases">
        <authorList>
            <person name="Gilroy R."/>
        </authorList>
    </citation>
    <scope>NUCLEOTIDE SEQUENCE</scope>
    <source>
        <strain evidence="3">ChiBcec8-13705</strain>
    </source>
</reference>
<gene>
    <name evidence="3" type="ORF">H9945_00765</name>
</gene>
<dbReference type="Pfam" id="PF01936">
    <property type="entry name" value="NYN"/>
    <property type="match status" value="1"/>
</dbReference>
<evidence type="ECO:0000259" key="2">
    <source>
        <dbReference type="PROSITE" id="PS51644"/>
    </source>
</evidence>
<proteinExistence type="predicted"/>
<dbReference type="PANTHER" id="PTHR35811:SF1">
    <property type="entry name" value="HTH OST-TYPE DOMAIN-CONTAINING PROTEIN"/>
    <property type="match status" value="1"/>
</dbReference>
<dbReference type="PROSITE" id="PS51644">
    <property type="entry name" value="HTH_OST"/>
    <property type="match status" value="1"/>
</dbReference>
<dbReference type="CDD" id="cd10146">
    <property type="entry name" value="LabA_like_C"/>
    <property type="match status" value="1"/>
</dbReference>
<name>A0A9D2M5I0_9FIRM</name>
<evidence type="ECO:0000256" key="1">
    <source>
        <dbReference type="SAM" id="MobiDB-lite"/>
    </source>
</evidence>
<protein>
    <submittedName>
        <fullName evidence="3">NYN domain-containing protein</fullName>
    </submittedName>
</protein>
<dbReference type="InterPro" id="IPR025605">
    <property type="entry name" value="OST-HTH/LOTUS_dom"/>
</dbReference>
<feature type="domain" description="HTH OST-type" evidence="2">
    <location>
        <begin position="174"/>
        <end position="250"/>
    </location>
</feature>
<reference evidence="3" key="1">
    <citation type="journal article" date="2021" name="PeerJ">
        <title>Extensive microbial diversity within the chicken gut microbiome revealed by metagenomics and culture.</title>
        <authorList>
            <person name="Gilroy R."/>
            <person name="Ravi A."/>
            <person name="Getino M."/>
            <person name="Pursley I."/>
            <person name="Horton D.L."/>
            <person name="Alikhan N.F."/>
            <person name="Baker D."/>
            <person name="Gharbi K."/>
            <person name="Hall N."/>
            <person name="Watson M."/>
            <person name="Adriaenssens E.M."/>
            <person name="Foster-Nyarko E."/>
            <person name="Jarju S."/>
            <person name="Secka A."/>
            <person name="Antonio M."/>
            <person name="Oren A."/>
            <person name="Chaudhuri R.R."/>
            <person name="La Ragione R."/>
            <person name="Hildebrand F."/>
            <person name="Pallen M.J."/>
        </authorList>
    </citation>
    <scope>NUCLEOTIDE SEQUENCE</scope>
    <source>
        <strain evidence="3">ChiBcec8-13705</strain>
    </source>
</reference>
<evidence type="ECO:0000313" key="3">
    <source>
        <dbReference type="EMBL" id="HJB41011.1"/>
    </source>
</evidence>
<evidence type="ECO:0000313" key="4">
    <source>
        <dbReference type="Proteomes" id="UP000886803"/>
    </source>
</evidence>
<dbReference type="InterPro" id="IPR021139">
    <property type="entry name" value="NYN"/>
</dbReference>
<organism evidence="3 4">
    <name type="scientific">Candidatus Gemmiger avicola</name>
    <dbReference type="NCBI Taxonomy" id="2838605"/>
    <lineage>
        <taxon>Bacteria</taxon>
        <taxon>Bacillati</taxon>
        <taxon>Bacillota</taxon>
        <taxon>Clostridia</taxon>
        <taxon>Eubacteriales</taxon>
        <taxon>Gemmiger</taxon>
    </lineage>
</organism>
<dbReference type="Gene3D" id="3.30.420.610">
    <property type="entry name" value="LOTUS domain-like"/>
    <property type="match status" value="1"/>
</dbReference>